<reference evidence="2 3" key="1">
    <citation type="submission" date="2019-12" db="EMBL/GenBank/DDBJ databases">
        <title>Whole genome shotgun sequence of Streptomyces hygroscopicus subsp. glebosus NBRC 13786.</title>
        <authorList>
            <person name="Ichikawa N."/>
            <person name="Kimura A."/>
            <person name="Kitahashi Y."/>
            <person name="Komaki H."/>
            <person name="Tamura T."/>
        </authorList>
    </citation>
    <scope>NUCLEOTIDE SEQUENCE [LARGE SCALE GENOMIC DNA]</scope>
    <source>
        <strain evidence="2 3">NBRC 13786</strain>
    </source>
</reference>
<evidence type="ECO:0000313" key="3">
    <source>
        <dbReference type="Proteomes" id="UP000430079"/>
    </source>
</evidence>
<dbReference type="Proteomes" id="UP000430079">
    <property type="component" value="Unassembled WGS sequence"/>
</dbReference>
<keyword evidence="3" id="KW-1185">Reference proteome</keyword>
<proteinExistence type="predicted"/>
<evidence type="ECO:0000256" key="1">
    <source>
        <dbReference type="SAM" id="MobiDB-lite"/>
    </source>
</evidence>
<comment type="caution">
    <text evidence="2">The sequence shown here is derived from an EMBL/GenBank/DDBJ whole genome shotgun (WGS) entry which is preliminary data.</text>
</comment>
<gene>
    <name evidence="2" type="ORF">Sgleb_32230</name>
</gene>
<protein>
    <submittedName>
        <fullName evidence="2">Uncharacterized protein</fullName>
    </submittedName>
</protein>
<organism evidence="2 3">
    <name type="scientific">Streptomyces glebosus</name>
    <dbReference type="NCBI Taxonomy" id="249580"/>
    <lineage>
        <taxon>Bacteria</taxon>
        <taxon>Bacillati</taxon>
        <taxon>Actinomycetota</taxon>
        <taxon>Actinomycetes</taxon>
        <taxon>Kitasatosporales</taxon>
        <taxon>Streptomycetaceae</taxon>
        <taxon>Streptomyces</taxon>
    </lineage>
</organism>
<accession>A0A640SYP0</accession>
<name>A0A640SYP0_9ACTN</name>
<dbReference type="AlphaFoldDB" id="A0A640SYP0"/>
<dbReference type="EMBL" id="BLIO01000001">
    <property type="protein sequence ID" value="GFE15176.1"/>
    <property type="molecule type" value="Genomic_DNA"/>
</dbReference>
<evidence type="ECO:0000313" key="2">
    <source>
        <dbReference type="EMBL" id="GFE15176.1"/>
    </source>
</evidence>
<feature type="region of interest" description="Disordered" evidence="1">
    <location>
        <begin position="19"/>
        <end position="121"/>
    </location>
</feature>
<sequence length="121" mass="11997">MLPDGFGSSGSLTLIQPASAAASAETVTAAAAARERTRADGGRDEGAGDDDGDGVGVRDGRCGLGRTAGPPDPERRDGGTDALPNSRPPPEDTHQARPIAPGAASGTHSRRAAALRVPGSC</sequence>
<feature type="compositionally biased region" description="Basic and acidic residues" evidence="1">
    <location>
        <begin position="33"/>
        <end position="46"/>
    </location>
</feature>
<feature type="compositionally biased region" description="Low complexity" evidence="1">
    <location>
        <begin position="19"/>
        <end position="32"/>
    </location>
</feature>